<evidence type="ECO:0000313" key="1">
    <source>
        <dbReference type="Proteomes" id="UP000694846"/>
    </source>
</evidence>
<dbReference type="Proteomes" id="UP000694846">
    <property type="component" value="Unplaced"/>
</dbReference>
<dbReference type="SUPFAM" id="SSF53098">
    <property type="entry name" value="Ribonuclease H-like"/>
    <property type="match status" value="1"/>
</dbReference>
<evidence type="ECO:0000313" key="2">
    <source>
        <dbReference type="RefSeq" id="XP_025420998.1"/>
    </source>
</evidence>
<proteinExistence type="predicted"/>
<gene>
    <name evidence="2" type="primary">LOC112691074</name>
</gene>
<dbReference type="RefSeq" id="XP_025420998.1">
    <property type="nucleotide sequence ID" value="XM_025565213.1"/>
</dbReference>
<reference evidence="2" key="1">
    <citation type="submission" date="2025-08" db="UniProtKB">
        <authorList>
            <consortium name="RefSeq"/>
        </authorList>
    </citation>
    <scope>IDENTIFICATION</scope>
    <source>
        <tissue evidence="2">Whole body</tissue>
    </source>
</reference>
<accession>A0A8B8GDH3</accession>
<keyword evidence="1" id="KW-1185">Reference proteome</keyword>
<protein>
    <submittedName>
        <fullName evidence="2">Uncharacterized protein LOC112691074</fullName>
    </submittedName>
</protein>
<dbReference type="PANTHER" id="PTHR45749">
    <property type="match status" value="1"/>
</dbReference>
<organism evidence="1 2">
    <name type="scientific">Sipha flava</name>
    <name type="common">yellow sugarcane aphid</name>
    <dbReference type="NCBI Taxonomy" id="143950"/>
    <lineage>
        <taxon>Eukaryota</taxon>
        <taxon>Metazoa</taxon>
        <taxon>Ecdysozoa</taxon>
        <taxon>Arthropoda</taxon>
        <taxon>Hexapoda</taxon>
        <taxon>Insecta</taxon>
        <taxon>Pterygota</taxon>
        <taxon>Neoptera</taxon>
        <taxon>Paraneoptera</taxon>
        <taxon>Hemiptera</taxon>
        <taxon>Sternorrhyncha</taxon>
        <taxon>Aphidomorpha</taxon>
        <taxon>Aphidoidea</taxon>
        <taxon>Aphididae</taxon>
        <taxon>Sipha</taxon>
    </lineage>
</organism>
<dbReference type="AlphaFoldDB" id="A0A8B8GDH3"/>
<name>A0A8B8GDH3_9HEMI</name>
<dbReference type="GeneID" id="112691074"/>
<dbReference type="InterPro" id="IPR012337">
    <property type="entry name" value="RNaseH-like_sf"/>
</dbReference>
<dbReference type="OrthoDB" id="6609876at2759"/>
<sequence length="289" mass="32914">MYDDFCRTIRAAERGPLQSLGGSMLIVLIKANDGGDLSWSKTGVKDLIHLLVKLNKHENSFNHLQNEANFKVLGTMDIRSRIDSGYKLGIKRHNENYQLPLRGHDEKISSKNQGVFRGLINLCSDLDPSLQEHFQKSTVFKGIPVERFWGFFKPKGHDAYSLTRSILNEIDPIIEKNPQKFIAQAYDGAAVMSGHQSGVNVRIKEKYRYAYFIHCYAHQMNLITAQATSHNKQRVAILDEIVGACLPKTVQTRWNFNIRTVNMVYEHRDTLIECMEKIIDASSQSSSIN</sequence>
<dbReference type="PANTHER" id="PTHR45749:SF28">
    <property type="entry name" value="ZINC FINGER MYM-TYPE PROTEIN 1-LIKE-RELATED"/>
    <property type="match status" value="1"/>
</dbReference>